<comment type="caution">
    <text evidence="8">The sequence shown here is derived from an EMBL/GenBank/DDBJ whole genome shotgun (WGS) entry which is preliminary data.</text>
</comment>
<comment type="similarity">
    <text evidence="1 6">Belongs to the MsrB Met sulfoxide reductase family.</text>
</comment>
<dbReference type="RefSeq" id="WP_110780990.1">
    <property type="nucleotide sequence ID" value="NZ_QJTI01000011.1"/>
</dbReference>
<proteinExistence type="inferred from homology"/>
<dbReference type="SUPFAM" id="SSF51316">
    <property type="entry name" value="Mss4-like"/>
    <property type="match status" value="1"/>
</dbReference>
<dbReference type="PROSITE" id="PS51790">
    <property type="entry name" value="MSRB"/>
    <property type="match status" value="1"/>
</dbReference>
<sequence length="137" mass="15043">MSEASEATGKVVKTDSEWRKELTPLQFAILREKATERPFSGEYEHETAPGTYVCAGCGQPLFESDTKFNSGCGWPSFTAPVDGDRIDEQRDLSHGMIRTEVLCSRCSGHLGHVFDDGPGPTGLRYCINSAALKLEKK</sequence>
<keyword evidence="2 6" id="KW-0479">Metal-binding</keyword>
<evidence type="ECO:0000256" key="5">
    <source>
        <dbReference type="ARBA" id="ARBA00048488"/>
    </source>
</evidence>
<dbReference type="HAMAP" id="MF_01400">
    <property type="entry name" value="MsrB"/>
    <property type="match status" value="1"/>
</dbReference>
<dbReference type="Pfam" id="PF01641">
    <property type="entry name" value="SelR"/>
    <property type="match status" value="1"/>
</dbReference>
<feature type="binding site" evidence="6">
    <location>
        <position position="106"/>
    </location>
    <ligand>
        <name>Zn(2+)</name>
        <dbReference type="ChEBI" id="CHEBI:29105"/>
    </ligand>
</feature>
<feature type="binding site" evidence="6">
    <location>
        <position position="54"/>
    </location>
    <ligand>
        <name>Zn(2+)</name>
        <dbReference type="ChEBI" id="CHEBI:29105"/>
    </ligand>
</feature>
<organism evidence="8 9">
    <name type="scientific">Rhodopseudomonas faecalis</name>
    <dbReference type="NCBI Taxonomy" id="99655"/>
    <lineage>
        <taxon>Bacteria</taxon>
        <taxon>Pseudomonadati</taxon>
        <taxon>Pseudomonadota</taxon>
        <taxon>Alphaproteobacteria</taxon>
        <taxon>Hyphomicrobiales</taxon>
        <taxon>Nitrobacteraceae</taxon>
        <taxon>Rhodopseudomonas</taxon>
    </lineage>
</organism>
<evidence type="ECO:0000256" key="4">
    <source>
        <dbReference type="ARBA" id="ARBA00023002"/>
    </source>
</evidence>
<dbReference type="GO" id="GO:0005737">
    <property type="term" value="C:cytoplasm"/>
    <property type="evidence" value="ECO:0007669"/>
    <property type="project" value="TreeGrafter"/>
</dbReference>
<dbReference type="GO" id="GO:0030091">
    <property type="term" value="P:protein repair"/>
    <property type="evidence" value="ECO:0007669"/>
    <property type="project" value="InterPro"/>
</dbReference>
<accession>A0A318TD82</accession>
<dbReference type="Gene3D" id="2.170.150.20">
    <property type="entry name" value="Peptide methionine sulfoxide reductase"/>
    <property type="match status" value="1"/>
</dbReference>
<dbReference type="OrthoDB" id="9785497at2"/>
<comment type="cofactor">
    <cofactor evidence="6">
        <name>Zn(2+)</name>
        <dbReference type="ChEBI" id="CHEBI:29105"/>
    </cofactor>
    <text evidence="6">Binds 1 zinc ion per subunit. The zinc ion is important for the structural integrity of the protein.</text>
</comment>
<evidence type="ECO:0000313" key="8">
    <source>
        <dbReference type="EMBL" id="PYF02533.1"/>
    </source>
</evidence>
<dbReference type="AlphaFoldDB" id="A0A318TD82"/>
<dbReference type="EC" id="1.8.4.12" evidence="6"/>
<dbReference type="InterPro" id="IPR028427">
    <property type="entry name" value="Met_Sox_Rdtase_MsrB"/>
</dbReference>
<evidence type="ECO:0000256" key="2">
    <source>
        <dbReference type="ARBA" id="ARBA00022723"/>
    </source>
</evidence>
<dbReference type="FunFam" id="2.170.150.20:FF:000009">
    <property type="entry name" value="Peptide-methionine (R)-S-oxide reductase"/>
    <property type="match status" value="1"/>
</dbReference>
<feature type="binding site" evidence="6">
    <location>
        <position position="57"/>
    </location>
    <ligand>
        <name>Zn(2+)</name>
        <dbReference type="ChEBI" id="CHEBI:29105"/>
    </ligand>
</feature>
<dbReference type="Proteomes" id="UP000248148">
    <property type="component" value="Unassembled WGS sequence"/>
</dbReference>
<dbReference type="InterPro" id="IPR011057">
    <property type="entry name" value="Mss4-like_sf"/>
</dbReference>
<evidence type="ECO:0000256" key="6">
    <source>
        <dbReference type="HAMAP-Rule" id="MF_01400"/>
    </source>
</evidence>
<protein>
    <recommendedName>
        <fullName evidence="6">Peptide methionine sulfoxide reductase MsrB</fullName>
        <ecNumber evidence="6">1.8.4.12</ecNumber>
    </recommendedName>
    <alternativeName>
        <fullName evidence="6">Peptide-methionine (R)-S-oxide reductase</fullName>
    </alternativeName>
</protein>
<feature type="active site" description="Nucleophile" evidence="6">
    <location>
        <position position="126"/>
    </location>
</feature>
<feature type="domain" description="MsrB" evidence="7">
    <location>
        <begin position="15"/>
        <end position="137"/>
    </location>
</feature>
<gene>
    <name evidence="6" type="primary">msrB</name>
    <name evidence="8" type="ORF">BJ122_11131</name>
</gene>
<reference evidence="8 9" key="1">
    <citation type="submission" date="2018-06" db="EMBL/GenBank/DDBJ databases">
        <title>Genomic Encyclopedia of Archaeal and Bacterial Type Strains, Phase II (KMG-II): from individual species to whole genera.</title>
        <authorList>
            <person name="Goeker M."/>
        </authorList>
    </citation>
    <scope>NUCLEOTIDE SEQUENCE [LARGE SCALE GENOMIC DNA]</scope>
    <source>
        <strain evidence="8 9">JCM 11668</strain>
    </source>
</reference>
<dbReference type="GO" id="GO:0033743">
    <property type="term" value="F:peptide-methionine (R)-S-oxide reductase activity"/>
    <property type="evidence" value="ECO:0007669"/>
    <property type="project" value="UniProtKB-UniRule"/>
</dbReference>
<dbReference type="NCBIfam" id="TIGR00357">
    <property type="entry name" value="peptide-methionine (R)-S-oxide reductase MsrB"/>
    <property type="match status" value="1"/>
</dbReference>
<dbReference type="InterPro" id="IPR002579">
    <property type="entry name" value="Met_Sox_Rdtase_MsrB_dom"/>
</dbReference>
<dbReference type="EMBL" id="QJTI01000011">
    <property type="protein sequence ID" value="PYF02533.1"/>
    <property type="molecule type" value="Genomic_DNA"/>
</dbReference>
<dbReference type="GO" id="GO:0008270">
    <property type="term" value="F:zinc ion binding"/>
    <property type="evidence" value="ECO:0007669"/>
    <property type="project" value="UniProtKB-UniRule"/>
</dbReference>
<feature type="binding site" evidence="6">
    <location>
        <position position="103"/>
    </location>
    <ligand>
        <name>Zn(2+)</name>
        <dbReference type="ChEBI" id="CHEBI:29105"/>
    </ligand>
</feature>
<dbReference type="PANTHER" id="PTHR10173">
    <property type="entry name" value="METHIONINE SULFOXIDE REDUCTASE"/>
    <property type="match status" value="1"/>
</dbReference>
<keyword evidence="9" id="KW-1185">Reference proteome</keyword>
<keyword evidence="4 6" id="KW-0560">Oxidoreductase</keyword>
<evidence type="ECO:0000256" key="3">
    <source>
        <dbReference type="ARBA" id="ARBA00022833"/>
    </source>
</evidence>
<keyword evidence="3 6" id="KW-0862">Zinc</keyword>
<evidence type="ECO:0000259" key="7">
    <source>
        <dbReference type="PROSITE" id="PS51790"/>
    </source>
</evidence>
<dbReference type="GO" id="GO:0006979">
    <property type="term" value="P:response to oxidative stress"/>
    <property type="evidence" value="ECO:0007669"/>
    <property type="project" value="InterPro"/>
</dbReference>
<evidence type="ECO:0000256" key="1">
    <source>
        <dbReference type="ARBA" id="ARBA00007174"/>
    </source>
</evidence>
<dbReference type="PANTHER" id="PTHR10173:SF52">
    <property type="entry name" value="METHIONINE-R-SULFOXIDE REDUCTASE B1"/>
    <property type="match status" value="1"/>
</dbReference>
<evidence type="ECO:0000313" key="9">
    <source>
        <dbReference type="Proteomes" id="UP000248148"/>
    </source>
</evidence>
<comment type="catalytic activity">
    <reaction evidence="5 6">
        <text>L-methionyl-[protein] + [thioredoxin]-disulfide + H2O = L-methionyl-(R)-S-oxide-[protein] + [thioredoxin]-dithiol</text>
        <dbReference type="Rhea" id="RHEA:24164"/>
        <dbReference type="Rhea" id="RHEA-COMP:10698"/>
        <dbReference type="Rhea" id="RHEA-COMP:10700"/>
        <dbReference type="Rhea" id="RHEA-COMP:12313"/>
        <dbReference type="Rhea" id="RHEA-COMP:12314"/>
        <dbReference type="ChEBI" id="CHEBI:15377"/>
        <dbReference type="ChEBI" id="CHEBI:16044"/>
        <dbReference type="ChEBI" id="CHEBI:29950"/>
        <dbReference type="ChEBI" id="CHEBI:45764"/>
        <dbReference type="ChEBI" id="CHEBI:50058"/>
        <dbReference type="EC" id="1.8.4.12"/>
    </reaction>
</comment>
<name>A0A318TD82_9BRAD</name>